<feature type="compositionally biased region" description="Low complexity" evidence="2">
    <location>
        <begin position="109"/>
        <end position="125"/>
    </location>
</feature>
<dbReference type="PANTHER" id="PTHR48125">
    <property type="entry name" value="LP07818P1"/>
    <property type="match status" value="1"/>
</dbReference>
<dbReference type="AlphaFoldDB" id="A0A1D2N5F3"/>
<proteinExistence type="predicted"/>
<gene>
    <name evidence="4" type="ORF">Ocin01_06400</name>
</gene>
<dbReference type="PANTHER" id="PTHR48125:SF12">
    <property type="entry name" value="AT HOOK TRANSCRIPTION FACTOR FAMILY-RELATED"/>
    <property type="match status" value="1"/>
</dbReference>
<feature type="region of interest" description="Disordered" evidence="2">
    <location>
        <begin position="443"/>
        <end position="511"/>
    </location>
</feature>
<feature type="compositionally biased region" description="Polar residues" evidence="2">
    <location>
        <begin position="49"/>
        <end position="76"/>
    </location>
</feature>
<feature type="compositionally biased region" description="Basic and acidic residues" evidence="2">
    <location>
        <begin position="154"/>
        <end position="163"/>
    </location>
</feature>
<dbReference type="EMBL" id="LJIJ01000218">
    <property type="protein sequence ID" value="ODN00295.1"/>
    <property type="molecule type" value="Genomic_DNA"/>
</dbReference>
<feature type="coiled-coil region" evidence="1">
    <location>
        <begin position="728"/>
        <end position="762"/>
    </location>
</feature>
<dbReference type="STRING" id="48709.A0A1D2N5F3"/>
<accession>A0A1D2N5F3</accession>
<feature type="compositionally biased region" description="Basic and acidic residues" evidence="2">
    <location>
        <begin position="222"/>
        <end position="245"/>
    </location>
</feature>
<feature type="compositionally biased region" description="Basic and acidic residues" evidence="2">
    <location>
        <begin position="576"/>
        <end position="623"/>
    </location>
</feature>
<dbReference type="SMART" id="SM00246">
    <property type="entry name" value="WH2"/>
    <property type="match status" value="2"/>
</dbReference>
<reference evidence="4 5" key="1">
    <citation type="journal article" date="2016" name="Genome Biol. Evol.">
        <title>Gene Family Evolution Reflects Adaptation to Soil Environmental Stressors in the Genome of the Collembolan Orchesella cincta.</title>
        <authorList>
            <person name="Faddeeva-Vakhrusheva A."/>
            <person name="Derks M.F."/>
            <person name="Anvar S.Y."/>
            <person name="Agamennone V."/>
            <person name="Suring W."/>
            <person name="Smit S."/>
            <person name="van Straalen N.M."/>
            <person name="Roelofs D."/>
        </authorList>
    </citation>
    <scope>NUCLEOTIDE SEQUENCE [LARGE SCALE GENOMIC DNA]</scope>
    <source>
        <tissue evidence="4">Mixed pool</tissue>
    </source>
</reference>
<feature type="region of interest" description="Disordered" evidence="2">
    <location>
        <begin position="523"/>
        <end position="710"/>
    </location>
</feature>
<feature type="coiled-coil region" evidence="1">
    <location>
        <begin position="350"/>
        <end position="398"/>
    </location>
</feature>
<feature type="region of interest" description="Disordered" evidence="2">
    <location>
        <begin position="1"/>
        <end position="27"/>
    </location>
</feature>
<evidence type="ECO:0000256" key="1">
    <source>
        <dbReference type="SAM" id="Coils"/>
    </source>
</evidence>
<dbReference type="OMA" id="EEMKRMY"/>
<organism evidence="4 5">
    <name type="scientific">Orchesella cincta</name>
    <name type="common">Springtail</name>
    <name type="synonym">Podura cincta</name>
    <dbReference type="NCBI Taxonomy" id="48709"/>
    <lineage>
        <taxon>Eukaryota</taxon>
        <taxon>Metazoa</taxon>
        <taxon>Ecdysozoa</taxon>
        <taxon>Arthropoda</taxon>
        <taxon>Hexapoda</taxon>
        <taxon>Collembola</taxon>
        <taxon>Entomobryomorpha</taxon>
        <taxon>Entomobryoidea</taxon>
        <taxon>Orchesellidae</taxon>
        <taxon>Orchesellinae</taxon>
        <taxon>Orchesella</taxon>
    </lineage>
</organism>
<name>A0A1D2N5F3_ORCCI</name>
<dbReference type="OrthoDB" id="6157464at2759"/>
<feature type="compositionally biased region" description="Basic and acidic residues" evidence="2">
    <location>
        <begin position="541"/>
        <end position="556"/>
    </location>
</feature>
<evidence type="ECO:0000313" key="4">
    <source>
        <dbReference type="EMBL" id="ODN00295.1"/>
    </source>
</evidence>
<evidence type="ECO:0000256" key="2">
    <source>
        <dbReference type="SAM" id="MobiDB-lite"/>
    </source>
</evidence>
<feature type="compositionally biased region" description="Basic and acidic residues" evidence="2">
    <location>
        <begin position="632"/>
        <end position="646"/>
    </location>
</feature>
<dbReference type="InterPro" id="IPR003124">
    <property type="entry name" value="WH2_dom"/>
</dbReference>
<comment type="caution">
    <text evidence="4">The sequence shown here is derived from an EMBL/GenBank/DDBJ whole genome shotgun (WGS) entry which is preliminary data.</text>
</comment>
<protein>
    <recommendedName>
        <fullName evidence="3">WH2 domain-containing protein</fullName>
    </recommendedName>
</protein>
<dbReference type="GO" id="GO:0003779">
    <property type="term" value="F:actin binding"/>
    <property type="evidence" value="ECO:0007669"/>
    <property type="project" value="InterPro"/>
</dbReference>
<feature type="compositionally biased region" description="Acidic residues" evidence="2">
    <location>
        <begin position="563"/>
        <end position="575"/>
    </location>
</feature>
<keyword evidence="1" id="KW-0175">Coiled coil</keyword>
<feature type="region of interest" description="Disordered" evidence="2">
    <location>
        <begin position="41"/>
        <end position="245"/>
    </location>
</feature>
<feature type="compositionally biased region" description="Pro residues" evidence="2">
    <location>
        <begin position="180"/>
        <end position="217"/>
    </location>
</feature>
<keyword evidence="5" id="KW-1185">Reference proteome</keyword>
<feature type="domain" description="WH2" evidence="3">
    <location>
        <begin position="287"/>
        <end position="304"/>
    </location>
</feature>
<evidence type="ECO:0000313" key="5">
    <source>
        <dbReference type="Proteomes" id="UP000094527"/>
    </source>
</evidence>
<dbReference type="PROSITE" id="PS51082">
    <property type="entry name" value="WH2"/>
    <property type="match status" value="1"/>
</dbReference>
<sequence>MSLIRPNFLNSGTTIAQKPPPPWARGPAFIQQASEVPWRKNLKTGGVGTNAQKSSPAAPQSTEQGQPKSTKLQINLKSVKKPDGATQPANDKLPPVQLNPVLPDTKVATNTKPPTGKTIPITIQKADSKPPPPTTTIPIQRPHNDPPKTTVIKTESKMKKVEPNKPPPSTPKKMVQDKSPAPPAPPAPPPMPKGQGPPPPPPPPPPGGPNAGLPPKPPHVKAKIEQLKKAPRKRPDWSTMMKEIETGRKLKRVQCNDRSKPILPRMKSCGKFVFESEAKPATKSDALHNKLLNEIQGGVKLKRVQCNDRSKPILSGLRIRRQSSVAETDVQKASTNLIPEPEELAFVMDIDVLRDELQSAKQMLEMEIETKHNVEKKNRDQKCQIIAMEAEIETLKAKLGLIPEDECSMLTKGLGRSDSKTFNHLKKSGSGLWKSPSIVGIKKSKSGISKDLPPKPTQDKGGESQQQQGQQAQQQQNEDELIEVNEMEEEISSLKQTVQHARKQAEEMEKKYKEAMDKLLVAQAPPIVQTAERTTQTEEQILDRMMTRQQSTRDDAQDGFSGSEEDDSDMEVDEETLQRKKQDREVKLWENKLKSMKEKQHSSRLERRNLKNLQKKFESELKEAKKRHKKLQREVDKMAKMLKEAEKDEDEENEDEEEEEEPEPEKEEEESDEEEESEEEESESESEEEDEESSEEDDEDAPHDDRLAVYGKRIKRRENVLNALRKGNYLLRANIDRLKDDLEEARIAYHDLEHELSSCVDEM</sequence>
<feature type="compositionally biased region" description="Acidic residues" evidence="2">
    <location>
        <begin position="647"/>
        <end position="702"/>
    </location>
</feature>
<feature type="compositionally biased region" description="Acidic residues" evidence="2">
    <location>
        <begin position="477"/>
        <end position="491"/>
    </location>
</feature>
<dbReference type="Proteomes" id="UP000094527">
    <property type="component" value="Unassembled WGS sequence"/>
</dbReference>
<feature type="compositionally biased region" description="Low complexity" evidence="2">
    <location>
        <begin position="465"/>
        <end position="476"/>
    </location>
</feature>
<dbReference type="Pfam" id="PF02205">
    <property type="entry name" value="WH2"/>
    <property type="match status" value="1"/>
</dbReference>
<evidence type="ECO:0000259" key="3">
    <source>
        <dbReference type="PROSITE" id="PS51082"/>
    </source>
</evidence>
<feature type="compositionally biased region" description="Low complexity" evidence="2">
    <location>
        <begin position="529"/>
        <end position="539"/>
    </location>
</feature>